<organism evidence="1 2">
    <name type="scientific">Nepenthes gracilis</name>
    <name type="common">Slender pitcher plant</name>
    <dbReference type="NCBI Taxonomy" id="150966"/>
    <lineage>
        <taxon>Eukaryota</taxon>
        <taxon>Viridiplantae</taxon>
        <taxon>Streptophyta</taxon>
        <taxon>Embryophyta</taxon>
        <taxon>Tracheophyta</taxon>
        <taxon>Spermatophyta</taxon>
        <taxon>Magnoliopsida</taxon>
        <taxon>eudicotyledons</taxon>
        <taxon>Gunneridae</taxon>
        <taxon>Pentapetalae</taxon>
        <taxon>Caryophyllales</taxon>
        <taxon>Nepenthaceae</taxon>
        <taxon>Nepenthes</taxon>
    </lineage>
</organism>
<comment type="caution">
    <text evidence="1">The sequence shown here is derived from an EMBL/GenBank/DDBJ whole genome shotgun (WGS) entry which is preliminary data.</text>
</comment>
<dbReference type="Proteomes" id="UP001279734">
    <property type="component" value="Unassembled WGS sequence"/>
</dbReference>
<sequence length="239" mass="26013">MHCLFVPPTGVHPLDVFGCDNTLKHTVVESTRPQWEPVQHLVNYELCSESKNEGLELTAIAASRVSPNESPSVAIIPGVTNASEINITEIVGGVSAQKISEGYPLPTVMGSSNGMVDYSEGKSKMKGLRSVQGIRERIVFQGEQDPRQLFGWNKDVVFNVPLEFTTMNSTKRDNREGGSEGSLRAARNAVILRSLTSGSTSKGMKMEVVKAMIVPTLGTLILLVIEQMVLQRQKVAETS</sequence>
<name>A0AAD3T6H8_NEPGR</name>
<dbReference type="AlphaFoldDB" id="A0AAD3T6H8"/>
<proteinExistence type="predicted"/>
<evidence type="ECO:0000313" key="2">
    <source>
        <dbReference type="Proteomes" id="UP001279734"/>
    </source>
</evidence>
<dbReference type="EMBL" id="BSYO01000026">
    <property type="protein sequence ID" value="GMH23374.1"/>
    <property type="molecule type" value="Genomic_DNA"/>
</dbReference>
<accession>A0AAD3T6H8</accession>
<protein>
    <submittedName>
        <fullName evidence="1">Uncharacterized protein</fullName>
    </submittedName>
</protein>
<reference evidence="1" key="1">
    <citation type="submission" date="2023-05" db="EMBL/GenBank/DDBJ databases">
        <title>Nepenthes gracilis genome sequencing.</title>
        <authorList>
            <person name="Fukushima K."/>
        </authorList>
    </citation>
    <scope>NUCLEOTIDE SEQUENCE</scope>
    <source>
        <strain evidence="1">SING2019-196</strain>
    </source>
</reference>
<gene>
    <name evidence="1" type="ORF">Nepgr_025217</name>
</gene>
<keyword evidence="2" id="KW-1185">Reference proteome</keyword>
<evidence type="ECO:0000313" key="1">
    <source>
        <dbReference type="EMBL" id="GMH23374.1"/>
    </source>
</evidence>